<dbReference type="InterPro" id="IPR027417">
    <property type="entry name" value="P-loop_NTPase"/>
</dbReference>
<dbReference type="CDD" id="cd19499">
    <property type="entry name" value="RecA-like_ClpB_Hsp104-like"/>
    <property type="match status" value="1"/>
</dbReference>
<keyword evidence="5" id="KW-1133">Transmembrane helix</keyword>
<reference evidence="8 9" key="1">
    <citation type="journal article" date="2016" name="Nat. Commun.">
        <title>Thousands of microbial genomes shed light on interconnected biogeochemical processes in an aquifer system.</title>
        <authorList>
            <person name="Anantharaman K."/>
            <person name="Brown C.T."/>
            <person name="Hug L.A."/>
            <person name="Sharon I."/>
            <person name="Castelle C.J."/>
            <person name="Probst A.J."/>
            <person name="Thomas B.C."/>
            <person name="Singh A."/>
            <person name="Wilkins M.J."/>
            <person name="Karaoz U."/>
            <person name="Brodie E.L."/>
            <person name="Williams K.H."/>
            <person name="Hubbard S.S."/>
            <person name="Banfield J.F."/>
        </authorList>
    </citation>
    <scope>NUCLEOTIDE SEQUENCE [LARGE SCALE GENOMIC DNA]</scope>
</reference>
<gene>
    <name evidence="8" type="ORF">A2Z42_01895</name>
</gene>
<evidence type="ECO:0000259" key="7">
    <source>
        <dbReference type="SMART" id="SM01086"/>
    </source>
</evidence>
<dbReference type="SMART" id="SM00382">
    <property type="entry name" value="AAA"/>
    <property type="match status" value="2"/>
</dbReference>
<evidence type="ECO:0000259" key="6">
    <source>
        <dbReference type="SMART" id="SM00382"/>
    </source>
</evidence>
<dbReference type="GO" id="GO:0016887">
    <property type="term" value="F:ATP hydrolysis activity"/>
    <property type="evidence" value="ECO:0007669"/>
    <property type="project" value="InterPro"/>
</dbReference>
<evidence type="ECO:0000313" key="8">
    <source>
        <dbReference type="EMBL" id="OGY26633.1"/>
    </source>
</evidence>
<dbReference type="SUPFAM" id="SSF52540">
    <property type="entry name" value="P-loop containing nucleoside triphosphate hydrolases"/>
    <property type="match status" value="2"/>
</dbReference>
<dbReference type="PANTHER" id="PTHR11638">
    <property type="entry name" value="ATP-DEPENDENT CLP PROTEASE"/>
    <property type="match status" value="1"/>
</dbReference>
<dbReference type="PRINTS" id="PR00300">
    <property type="entry name" value="CLPPROTEASEA"/>
</dbReference>
<organism evidence="8 9">
    <name type="scientific">Candidatus Woykebacteria bacterium RBG_19FT_COMBO_43_10</name>
    <dbReference type="NCBI Taxonomy" id="1802598"/>
    <lineage>
        <taxon>Bacteria</taxon>
        <taxon>Candidatus Woykeibacteriota</taxon>
    </lineage>
</organism>
<evidence type="ECO:0000256" key="1">
    <source>
        <dbReference type="ARBA" id="ARBA00022737"/>
    </source>
</evidence>
<protein>
    <recommendedName>
        <fullName evidence="10">Clp R domain-containing protein</fullName>
    </recommendedName>
</protein>
<dbReference type="Proteomes" id="UP000176645">
    <property type="component" value="Unassembled WGS sequence"/>
</dbReference>
<dbReference type="Pfam" id="PF17871">
    <property type="entry name" value="AAA_lid_9"/>
    <property type="match status" value="1"/>
</dbReference>
<dbReference type="InterPro" id="IPR003593">
    <property type="entry name" value="AAA+_ATPase"/>
</dbReference>
<dbReference type="InterPro" id="IPR001270">
    <property type="entry name" value="ClpA/B"/>
</dbReference>
<dbReference type="InterPro" id="IPR050130">
    <property type="entry name" value="ClpA_ClpB"/>
</dbReference>
<keyword evidence="5" id="KW-0812">Transmembrane</keyword>
<keyword evidence="3" id="KW-0067">ATP-binding</keyword>
<dbReference type="Gene3D" id="3.40.50.300">
    <property type="entry name" value="P-loop containing nucleotide triphosphate hydrolases"/>
    <property type="match status" value="2"/>
</dbReference>
<proteinExistence type="predicted"/>
<feature type="domain" description="Clp ATPase C-terminal" evidence="7">
    <location>
        <begin position="727"/>
        <end position="816"/>
    </location>
</feature>
<accession>A0A1G1WFZ8</accession>
<dbReference type="Gene3D" id="1.10.8.60">
    <property type="match status" value="2"/>
</dbReference>
<evidence type="ECO:0000256" key="4">
    <source>
        <dbReference type="ARBA" id="ARBA00023186"/>
    </source>
</evidence>
<dbReference type="AlphaFoldDB" id="A0A1G1WFZ8"/>
<dbReference type="PANTHER" id="PTHR11638:SF18">
    <property type="entry name" value="HEAT SHOCK PROTEIN 104"/>
    <property type="match status" value="1"/>
</dbReference>
<feature type="domain" description="AAA+ ATPase" evidence="6">
    <location>
        <begin position="282"/>
        <end position="422"/>
    </location>
</feature>
<evidence type="ECO:0000256" key="5">
    <source>
        <dbReference type="SAM" id="Phobius"/>
    </source>
</evidence>
<feature type="transmembrane region" description="Helical" evidence="5">
    <location>
        <begin position="52"/>
        <end position="70"/>
    </location>
</feature>
<dbReference type="GO" id="GO:0005524">
    <property type="term" value="F:ATP binding"/>
    <property type="evidence" value="ECO:0007669"/>
    <property type="project" value="UniProtKB-KW"/>
</dbReference>
<feature type="transmembrane region" description="Helical" evidence="5">
    <location>
        <begin position="20"/>
        <end position="40"/>
    </location>
</feature>
<dbReference type="Pfam" id="PF07724">
    <property type="entry name" value="AAA_2"/>
    <property type="match status" value="1"/>
</dbReference>
<keyword evidence="4" id="KW-0143">Chaperone</keyword>
<dbReference type="InterPro" id="IPR019489">
    <property type="entry name" value="Clp_ATPase_C"/>
</dbReference>
<evidence type="ECO:0000313" key="9">
    <source>
        <dbReference type="Proteomes" id="UP000176645"/>
    </source>
</evidence>
<dbReference type="InterPro" id="IPR041546">
    <property type="entry name" value="ClpA/ClpB_AAA_lid"/>
</dbReference>
<comment type="caution">
    <text evidence="8">The sequence shown here is derived from an EMBL/GenBank/DDBJ whole genome shotgun (WGS) entry which is preliminary data.</text>
</comment>
<dbReference type="GO" id="GO:0005737">
    <property type="term" value="C:cytoplasm"/>
    <property type="evidence" value="ECO:0007669"/>
    <property type="project" value="TreeGrafter"/>
</dbReference>
<dbReference type="Pfam" id="PF10431">
    <property type="entry name" value="ClpB_D2-small"/>
    <property type="match status" value="1"/>
</dbReference>
<dbReference type="InterPro" id="IPR003959">
    <property type="entry name" value="ATPase_AAA_core"/>
</dbReference>
<dbReference type="EMBL" id="MHCU01000065">
    <property type="protein sequence ID" value="OGY26633.1"/>
    <property type="molecule type" value="Genomic_DNA"/>
</dbReference>
<dbReference type="CDD" id="cd00009">
    <property type="entry name" value="AAA"/>
    <property type="match status" value="1"/>
</dbReference>
<dbReference type="Pfam" id="PF00004">
    <property type="entry name" value="AAA"/>
    <property type="match status" value="1"/>
</dbReference>
<evidence type="ECO:0008006" key="10">
    <source>
        <dbReference type="Google" id="ProtNLM"/>
    </source>
</evidence>
<evidence type="ECO:0000256" key="2">
    <source>
        <dbReference type="ARBA" id="ARBA00022741"/>
    </source>
</evidence>
<evidence type="ECO:0000256" key="3">
    <source>
        <dbReference type="ARBA" id="ARBA00022840"/>
    </source>
</evidence>
<keyword evidence="1" id="KW-0677">Repeat</keyword>
<dbReference type="SMART" id="SM01086">
    <property type="entry name" value="ClpB_D2-small"/>
    <property type="match status" value="1"/>
</dbReference>
<keyword evidence="2" id="KW-0547">Nucleotide-binding</keyword>
<feature type="domain" description="AAA+ ATPase" evidence="6">
    <location>
        <begin position="555"/>
        <end position="697"/>
    </location>
</feature>
<name>A0A1G1WFZ8_9BACT</name>
<keyword evidence="5" id="KW-0472">Membrane</keyword>
<sequence>MEQFSPSTSRIFAAASFVNLYSSIVIVTIRILVAISLGLLLTISFTSSETRVLYLIFSVAVVFFIFEIFYREKILKETPRPLTEGQINLADSFSLEAARLILTTSNLNDPANLMSSLLNNSKVLFVLNKADITAEEINKLLAAASASNKQISFAAILLAARNWALKEGRNFIDKLDILLALINQDQELKNLLFQKEIKEADILNIVYWARTQFEGENKRFWENPVETLGPGMAEFWAGGWTLETEKFSIDLTKQMQEGRESSMLVGREKELEQVEEILARGEKRNVLLLGPPGIGKTTIIRGLTERSIQGLLPEALKYKRFLEIDVTALLAGAASGELEQRLRNLLEELTHAGNVVLFIPEIENLAGGSGTGANITGHLINSLEQGRLQVIATSTREAYRRFIEPQGTFAAAFETVDLEEPSENDAIRVLEQAVPSMERKNKIIVTYKAIQTSVSLSQRYMVDRVLPGKAIDLLDEAAAAVSMKQKKLLEPSDIEALISQKTKIPVKEAVGEEAKRLTNLEAILHQRIIDQEEAIVTLANALRRARTIERETKRPIGSFLFLGPTGVGKTETAKALTALYFGSEESVIRINMSEYQSTDSINRLIGAPPGTGEYEEGGEFTEKIRHNPYSLVLLDEMEKAHPKVQEAFLPVLDEGVFEDVTGRKIVFTNTIIIATSNAGAEFIRESIQGHIPMENLKKSLLEKLQREAIFKPEFLNRFDGIIVYKPLSEVEIVQVVGLLVKELATRLLKQDVSLTVDSQVLSWIAKSGFDPTYGARPLRRFIADNLEEKIAKEMLSGKIKRGSKIKATVQNNQLVFYS</sequence>
<dbReference type="GO" id="GO:0034605">
    <property type="term" value="P:cellular response to heat"/>
    <property type="evidence" value="ECO:0007669"/>
    <property type="project" value="TreeGrafter"/>
</dbReference>